<reference evidence="2 3" key="1">
    <citation type="journal article" date="2024" name="G3 (Bethesda)">
        <title>Genome assembly of Hibiscus sabdariffa L. provides insights into metabolisms of medicinal natural products.</title>
        <authorList>
            <person name="Kim T."/>
        </authorList>
    </citation>
    <scope>NUCLEOTIDE SEQUENCE [LARGE SCALE GENOMIC DNA]</scope>
    <source>
        <strain evidence="2">TK-2024</strain>
        <tissue evidence="2">Old leaves</tissue>
    </source>
</reference>
<gene>
    <name evidence="2" type="ORF">V6N12_027815</name>
</gene>
<keyword evidence="3" id="KW-1185">Reference proteome</keyword>
<organism evidence="2 3">
    <name type="scientific">Hibiscus sabdariffa</name>
    <name type="common">roselle</name>
    <dbReference type="NCBI Taxonomy" id="183260"/>
    <lineage>
        <taxon>Eukaryota</taxon>
        <taxon>Viridiplantae</taxon>
        <taxon>Streptophyta</taxon>
        <taxon>Embryophyta</taxon>
        <taxon>Tracheophyta</taxon>
        <taxon>Spermatophyta</taxon>
        <taxon>Magnoliopsida</taxon>
        <taxon>eudicotyledons</taxon>
        <taxon>Gunneridae</taxon>
        <taxon>Pentapetalae</taxon>
        <taxon>rosids</taxon>
        <taxon>malvids</taxon>
        <taxon>Malvales</taxon>
        <taxon>Malvaceae</taxon>
        <taxon>Malvoideae</taxon>
        <taxon>Hibiscus</taxon>
    </lineage>
</organism>
<name>A0ABR2F406_9ROSI</name>
<dbReference type="EMBL" id="JBBPBM010000008">
    <property type="protein sequence ID" value="KAK8571742.1"/>
    <property type="molecule type" value="Genomic_DNA"/>
</dbReference>
<evidence type="ECO:0000256" key="1">
    <source>
        <dbReference type="SAM" id="MobiDB-lite"/>
    </source>
</evidence>
<dbReference type="PANTHER" id="PTHR34427:SF5">
    <property type="entry name" value="DUF4283 DOMAIN-CONTAINING PROTEIN"/>
    <property type="match status" value="1"/>
</dbReference>
<sequence length="344" mass="39346">MAQRNARTSFWHKKCKGLSSKQQPIVAPDPSRVQSNHINRDSGGDDARKRRVIGVVEEEKIEILRFCAIGYCRQPYLMQELAKEFRAAGLEGFTVMRVFGSLVLLMFLNENQRWPILDIDVLQQWLENVMEWSPCLQVPNRRVWLFAWGVPMHAWSEVTFKRIVELWGHLISIDNETLAPSLFERARFFFVETDWVSHIDEMIELQLAVESDINSEAKVSTSKIVQPLEVHEVGDTSRMEERLSDASMEGTVVPNTVSPEVDLTKQLDRMWEGNMMEDLRVLEVSSLSRNWSNEEETCIVNRMDSSPSDAAGLKEVFIQENGIQEGIGDIVSLGGLFDVSSRIE</sequence>
<proteinExistence type="predicted"/>
<evidence type="ECO:0000313" key="3">
    <source>
        <dbReference type="Proteomes" id="UP001472677"/>
    </source>
</evidence>
<comment type="caution">
    <text evidence="2">The sequence shown here is derived from an EMBL/GenBank/DDBJ whole genome shotgun (WGS) entry which is preliminary data.</text>
</comment>
<feature type="region of interest" description="Disordered" evidence="1">
    <location>
        <begin position="1"/>
        <end position="46"/>
    </location>
</feature>
<dbReference type="PANTHER" id="PTHR34427">
    <property type="entry name" value="DUF4283 DOMAIN PROTEIN"/>
    <property type="match status" value="1"/>
</dbReference>
<protein>
    <recommendedName>
        <fullName evidence="4">DUF4283 domain-containing protein</fullName>
    </recommendedName>
</protein>
<evidence type="ECO:0008006" key="4">
    <source>
        <dbReference type="Google" id="ProtNLM"/>
    </source>
</evidence>
<dbReference type="Proteomes" id="UP001472677">
    <property type="component" value="Unassembled WGS sequence"/>
</dbReference>
<evidence type="ECO:0000313" key="2">
    <source>
        <dbReference type="EMBL" id="KAK8571742.1"/>
    </source>
</evidence>
<accession>A0ABR2F406</accession>